<dbReference type="EMBL" id="JANX01000824">
    <property type="protein sequence ID" value="KGM30473.1"/>
    <property type="molecule type" value="Genomic_DNA"/>
</dbReference>
<accession>A0A0A0CY12</accession>
<evidence type="ECO:0000256" key="1">
    <source>
        <dbReference type="ARBA" id="ARBA00023125"/>
    </source>
</evidence>
<dbReference type="Proteomes" id="UP000029995">
    <property type="component" value="Unassembled WGS sequence"/>
</dbReference>
<evidence type="ECO:0000313" key="5">
    <source>
        <dbReference type="Proteomes" id="UP000029995"/>
    </source>
</evidence>
<feature type="region of interest" description="Disordered" evidence="2">
    <location>
        <begin position="1"/>
        <end position="27"/>
    </location>
</feature>
<evidence type="ECO:0000256" key="2">
    <source>
        <dbReference type="SAM" id="MobiDB-lite"/>
    </source>
</evidence>
<organism evidence="4 5">
    <name type="scientific">Inquilinus limosus MP06</name>
    <dbReference type="NCBI Taxonomy" id="1398085"/>
    <lineage>
        <taxon>Bacteria</taxon>
        <taxon>Pseudomonadati</taxon>
        <taxon>Pseudomonadota</taxon>
        <taxon>Alphaproteobacteria</taxon>
        <taxon>Rhodospirillales</taxon>
        <taxon>Rhodospirillaceae</taxon>
        <taxon>Inquilinus</taxon>
    </lineage>
</organism>
<gene>
    <name evidence="4" type="ORF">P409_32825</name>
</gene>
<evidence type="ECO:0000313" key="4">
    <source>
        <dbReference type="EMBL" id="KGM30473.1"/>
    </source>
</evidence>
<dbReference type="InterPro" id="IPR011051">
    <property type="entry name" value="RmlC_Cupin_sf"/>
</dbReference>
<reference evidence="4 5" key="1">
    <citation type="submission" date="2014-01" db="EMBL/GenBank/DDBJ databases">
        <title>Genome sequence determination for a cystic fibrosis isolate, Inquilinus limosus.</title>
        <authorList>
            <person name="Pino M."/>
            <person name="Di Conza J."/>
            <person name="Gutkind G."/>
        </authorList>
    </citation>
    <scope>NUCLEOTIDE SEQUENCE [LARGE SCALE GENOMIC DNA]</scope>
    <source>
        <strain evidence="4 5">MP06</strain>
    </source>
</reference>
<dbReference type="InterPro" id="IPR014710">
    <property type="entry name" value="RmlC-like_jellyroll"/>
</dbReference>
<sequence>MAPSPTDAEPLRLRHEDGHRTPEHAHERGQVFLVAGGALLLTTAAGTWAMPAGHVAWIPPGLR</sequence>
<evidence type="ECO:0000259" key="3">
    <source>
        <dbReference type="Pfam" id="PF02311"/>
    </source>
</evidence>
<dbReference type="AlphaFoldDB" id="A0A0A0CY12"/>
<protein>
    <recommendedName>
        <fullName evidence="3">AraC-type arabinose-binding/dimerisation domain-containing protein</fullName>
    </recommendedName>
</protein>
<dbReference type="RefSeq" id="WP_034848601.1">
    <property type="nucleotide sequence ID" value="NZ_JANX01000824.1"/>
</dbReference>
<dbReference type="GO" id="GO:0003677">
    <property type="term" value="F:DNA binding"/>
    <property type="evidence" value="ECO:0007669"/>
    <property type="project" value="UniProtKB-KW"/>
</dbReference>
<dbReference type="InterPro" id="IPR003313">
    <property type="entry name" value="AraC-bd"/>
</dbReference>
<feature type="domain" description="AraC-type arabinose-binding/dimerisation" evidence="3">
    <location>
        <begin position="15"/>
        <end position="61"/>
    </location>
</feature>
<feature type="compositionally biased region" description="Basic and acidic residues" evidence="2">
    <location>
        <begin position="9"/>
        <end position="27"/>
    </location>
</feature>
<dbReference type="SUPFAM" id="SSF51182">
    <property type="entry name" value="RmlC-like cupins"/>
    <property type="match status" value="1"/>
</dbReference>
<feature type="non-terminal residue" evidence="4">
    <location>
        <position position="63"/>
    </location>
</feature>
<dbReference type="Pfam" id="PF02311">
    <property type="entry name" value="AraC_binding"/>
    <property type="match status" value="1"/>
</dbReference>
<name>A0A0A0CY12_9PROT</name>
<proteinExistence type="predicted"/>
<comment type="caution">
    <text evidence="4">The sequence shown here is derived from an EMBL/GenBank/DDBJ whole genome shotgun (WGS) entry which is preliminary data.</text>
</comment>
<dbReference type="GO" id="GO:0006355">
    <property type="term" value="P:regulation of DNA-templated transcription"/>
    <property type="evidence" value="ECO:0007669"/>
    <property type="project" value="InterPro"/>
</dbReference>
<keyword evidence="1" id="KW-0238">DNA-binding</keyword>
<dbReference type="Gene3D" id="2.60.120.10">
    <property type="entry name" value="Jelly Rolls"/>
    <property type="match status" value="1"/>
</dbReference>